<dbReference type="AlphaFoldDB" id="A0AAN5CRM1"/>
<proteinExistence type="predicted"/>
<keyword evidence="3" id="KW-1185">Reference proteome</keyword>
<dbReference type="EMBL" id="BTRK01000004">
    <property type="protein sequence ID" value="GMR49328.1"/>
    <property type="molecule type" value="Genomic_DNA"/>
</dbReference>
<gene>
    <name evidence="2" type="ORF">PMAYCL1PPCAC_19523</name>
</gene>
<name>A0AAN5CRM1_9BILA</name>
<feature type="non-terminal residue" evidence="2">
    <location>
        <position position="1"/>
    </location>
</feature>
<sequence length="74" mass="7930">VSEEGEKGGERSNDSGRIGLARFDNTNQASSRISAQVSKCRWICKAVGARPSRSACAVSLGCIHVTYCTDVLRL</sequence>
<comment type="caution">
    <text evidence="2">The sequence shown here is derived from an EMBL/GenBank/DDBJ whole genome shotgun (WGS) entry which is preliminary data.</text>
</comment>
<feature type="non-terminal residue" evidence="2">
    <location>
        <position position="74"/>
    </location>
</feature>
<protein>
    <submittedName>
        <fullName evidence="2">Uncharacterized protein</fullName>
    </submittedName>
</protein>
<feature type="region of interest" description="Disordered" evidence="1">
    <location>
        <begin position="1"/>
        <end position="22"/>
    </location>
</feature>
<dbReference type="Proteomes" id="UP001328107">
    <property type="component" value="Unassembled WGS sequence"/>
</dbReference>
<evidence type="ECO:0000313" key="3">
    <source>
        <dbReference type="Proteomes" id="UP001328107"/>
    </source>
</evidence>
<reference evidence="3" key="1">
    <citation type="submission" date="2022-10" db="EMBL/GenBank/DDBJ databases">
        <title>Genome assembly of Pristionchus species.</title>
        <authorList>
            <person name="Yoshida K."/>
            <person name="Sommer R.J."/>
        </authorList>
    </citation>
    <scope>NUCLEOTIDE SEQUENCE [LARGE SCALE GENOMIC DNA]</scope>
    <source>
        <strain evidence="3">RS5460</strain>
    </source>
</reference>
<evidence type="ECO:0000256" key="1">
    <source>
        <dbReference type="SAM" id="MobiDB-lite"/>
    </source>
</evidence>
<accession>A0AAN5CRM1</accession>
<organism evidence="2 3">
    <name type="scientific">Pristionchus mayeri</name>
    <dbReference type="NCBI Taxonomy" id="1317129"/>
    <lineage>
        <taxon>Eukaryota</taxon>
        <taxon>Metazoa</taxon>
        <taxon>Ecdysozoa</taxon>
        <taxon>Nematoda</taxon>
        <taxon>Chromadorea</taxon>
        <taxon>Rhabditida</taxon>
        <taxon>Rhabditina</taxon>
        <taxon>Diplogasteromorpha</taxon>
        <taxon>Diplogasteroidea</taxon>
        <taxon>Neodiplogasteridae</taxon>
        <taxon>Pristionchus</taxon>
    </lineage>
</organism>
<feature type="compositionally biased region" description="Basic and acidic residues" evidence="1">
    <location>
        <begin position="1"/>
        <end position="14"/>
    </location>
</feature>
<evidence type="ECO:0000313" key="2">
    <source>
        <dbReference type="EMBL" id="GMR49328.1"/>
    </source>
</evidence>